<dbReference type="Proteomes" id="UP001224781">
    <property type="component" value="Unassembled WGS sequence"/>
</dbReference>
<evidence type="ECO:0000256" key="8">
    <source>
        <dbReference type="SAM" id="MobiDB-lite"/>
    </source>
</evidence>
<sequence length="419" mass="44332">MAKRVSIIHGAVCLAVGITSVTPAFAGGLERGGYNIDQLFDASPFTFQSGVTYVSPRRKLKNARDTDASDGLGTNGVGGGSRTVTDTDDYAIPYVGIKGGYGPVDCLVDYSQPFGAHLDPGNGWVGVQHDIETKLKTNNYGLTCSYKFDVGPGQFRVIGGAFYQEIEGFKTRLVAPIPAPASAVFNGTGRLEMGDESWGWRAGVAYEIPEYALRASLVYNSRVDYDLTGTLDLTQIPTSVTNPFVGKRFGVFGSAQAPDSLELKLQSGIAPDWLAFGSVKWTNWSLIQSLGFCPVASSGLPCPPGGVTSLDLMYRDGWTVSGGIGHKFNDKLAGAVSLTWDRGTSTGVGTSTDTWTLGAGIQYAVTDNIEWRLGGAIGLLTSGSSGQITRNGVVYGDDVAYDFGNDIVAAVNTSVKVKF</sequence>
<proteinExistence type="inferred from homology"/>
<gene>
    <name evidence="10" type="ORF">QE408_000368</name>
</gene>
<evidence type="ECO:0000256" key="6">
    <source>
        <dbReference type="ARBA" id="ARBA00023136"/>
    </source>
</evidence>
<dbReference type="PANTHER" id="PTHR35093">
    <property type="entry name" value="OUTER MEMBRANE PROTEIN NMB0088-RELATED"/>
    <property type="match status" value="1"/>
</dbReference>
<keyword evidence="5 9" id="KW-0732">Signal</keyword>
<evidence type="ECO:0000256" key="2">
    <source>
        <dbReference type="ARBA" id="ARBA00008163"/>
    </source>
</evidence>
<comment type="caution">
    <text evidence="10">The sequence shown here is derived from an EMBL/GenBank/DDBJ whole genome shotgun (WGS) entry which is preliminary data.</text>
</comment>
<feature type="region of interest" description="Disordered" evidence="8">
    <location>
        <begin position="58"/>
        <end position="80"/>
    </location>
</feature>
<dbReference type="Gene3D" id="2.40.160.60">
    <property type="entry name" value="Outer membrane protein transport protein (OMPP1/FadL/TodX)"/>
    <property type="match status" value="1"/>
</dbReference>
<keyword evidence="3" id="KW-1134">Transmembrane beta strand</keyword>
<dbReference type="PANTHER" id="PTHR35093:SF8">
    <property type="entry name" value="OUTER MEMBRANE PROTEIN NMB0088-RELATED"/>
    <property type="match status" value="1"/>
</dbReference>
<feature type="chain" id="PRO_5046549790" evidence="9">
    <location>
        <begin position="27"/>
        <end position="419"/>
    </location>
</feature>
<accession>A0ABU0UE82</accession>
<dbReference type="Pfam" id="PF03349">
    <property type="entry name" value="Toluene_X"/>
    <property type="match status" value="1"/>
</dbReference>
<keyword evidence="7" id="KW-0998">Cell outer membrane</keyword>
<dbReference type="SUPFAM" id="SSF56935">
    <property type="entry name" value="Porins"/>
    <property type="match status" value="1"/>
</dbReference>
<feature type="signal peptide" evidence="9">
    <location>
        <begin position="1"/>
        <end position="26"/>
    </location>
</feature>
<evidence type="ECO:0000313" key="10">
    <source>
        <dbReference type="EMBL" id="MDQ1183246.1"/>
    </source>
</evidence>
<evidence type="ECO:0000256" key="3">
    <source>
        <dbReference type="ARBA" id="ARBA00022452"/>
    </source>
</evidence>
<evidence type="ECO:0000256" key="4">
    <source>
        <dbReference type="ARBA" id="ARBA00022692"/>
    </source>
</evidence>
<comment type="similarity">
    <text evidence="2">Belongs to the OmpP1/FadL family.</text>
</comment>
<organism evidence="10 11">
    <name type="scientific">Agrobacterium larrymoorei</name>
    <dbReference type="NCBI Taxonomy" id="160699"/>
    <lineage>
        <taxon>Bacteria</taxon>
        <taxon>Pseudomonadati</taxon>
        <taxon>Pseudomonadota</taxon>
        <taxon>Alphaproteobacteria</taxon>
        <taxon>Hyphomicrobiales</taxon>
        <taxon>Rhizobiaceae</taxon>
        <taxon>Rhizobium/Agrobacterium group</taxon>
        <taxon>Agrobacterium</taxon>
    </lineage>
</organism>
<evidence type="ECO:0000256" key="9">
    <source>
        <dbReference type="SAM" id="SignalP"/>
    </source>
</evidence>
<reference evidence="10 11" key="1">
    <citation type="submission" date="2023-07" db="EMBL/GenBank/DDBJ databases">
        <title>Functional and genomic diversity of the sorghum phyllosphere microbiome.</title>
        <authorList>
            <person name="Shade A."/>
        </authorList>
    </citation>
    <scope>NUCLEOTIDE SEQUENCE [LARGE SCALE GENOMIC DNA]</scope>
    <source>
        <strain evidence="10 11">SORGH_AS_1126</strain>
    </source>
</reference>
<protein>
    <submittedName>
        <fullName evidence="10">Long-chain fatty acid transport protein</fullName>
    </submittedName>
</protein>
<keyword evidence="4" id="KW-0812">Transmembrane</keyword>
<keyword evidence="6" id="KW-0472">Membrane</keyword>
<dbReference type="InterPro" id="IPR005017">
    <property type="entry name" value="OMPP1/FadL/TodX"/>
</dbReference>
<dbReference type="EMBL" id="JAUTBL010000001">
    <property type="protein sequence ID" value="MDQ1183246.1"/>
    <property type="molecule type" value="Genomic_DNA"/>
</dbReference>
<evidence type="ECO:0000313" key="11">
    <source>
        <dbReference type="Proteomes" id="UP001224781"/>
    </source>
</evidence>
<keyword evidence="11" id="KW-1185">Reference proteome</keyword>
<name>A0ABU0UE82_9HYPH</name>
<comment type="subcellular location">
    <subcellularLocation>
        <location evidence="1">Cell outer membrane</location>
        <topology evidence="1">Multi-pass membrane protein</topology>
    </subcellularLocation>
</comment>
<evidence type="ECO:0000256" key="1">
    <source>
        <dbReference type="ARBA" id="ARBA00004571"/>
    </source>
</evidence>
<evidence type="ECO:0000256" key="7">
    <source>
        <dbReference type="ARBA" id="ARBA00023237"/>
    </source>
</evidence>
<dbReference type="RefSeq" id="WP_306928052.1">
    <property type="nucleotide sequence ID" value="NZ_JAUTBL010000001.1"/>
</dbReference>
<evidence type="ECO:0000256" key="5">
    <source>
        <dbReference type="ARBA" id="ARBA00022729"/>
    </source>
</evidence>